<proteinExistence type="predicted"/>
<dbReference type="Proteomes" id="UP000887159">
    <property type="component" value="Unassembled WGS sequence"/>
</dbReference>
<protein>
    <submittedName>
        <fullName evidence="1">Uncharacterized protein</fullName>
    </submittedName>
</protein>
<name>A0A8X6RED5_TRICX</name>
<sequence>MPQKTPMLASLKECMKKIDSEATEIRRTFNTMHITNEDENKSNIYKTESRNIRKNIYQLKYDCQKLNSLLKYETNRTKSYFYDMEDLTLDVEAEIVLLEKHLAKFKYKPLSLETSCELSIIESSEVESESSDSEQSVTPELVLPRMLLEKKRIQEPPKEIIVEVSAEVSRSTTPELNICSFQGRKPRNISSPLPYSSFDSVTKLDIIGCQSSVNQSLRISLETIKIFTDVSISLHKRRTNSKFLHKAWQDKGHILDGNPHFETFSKDHLPYKVFGIAWDSGDFLCYIKELIDFVSKRVDTKRFILQVLGRIFDPILGTFYSQDKVRGSESIGVEWDESFPDDIIWCRWV</sequence>
<evidence type="ECO:0000313" key="2">
    <source>
        <dbReference type="Proteomes" id="UP000887159"/>
    </source>
</evidence>
<dbReference type="EMBL" id="BMAU01021114">
    <property type="protein sequence ID" value="GFX91009.1"/>
    <property type="molecule type" value="Genomic_DNA"/>
</dbReference>
<gene>
    <name evidence="1" type="primary">AVEN_123775_1</name>
    <name evidence="1" type="ORF">TNCV_2283011</name>
</gene>
<keyword evidence="2" id="KW-1185">Reference proteome</keyword>
<dbReference type="AlphaFoldDB" id="A0A8X6RED5"/>
<evidence type="ECO:0000313" key="1">
    <source>
        <dbReference type="EMBL" id="GFX91009.1"/>
    </source>
</evidence>
<comment type="caution">
    <text evidence="1">The sequence shown here is derived from an EMBL/GenBank/DDBJ whole genome shotgun (WGS) entry which is preliminary data.</text>
</comment>
<organism evidence="1 2">
    <name type="scientific">Trichonephila clavipes</name>
    <name type="common">Golden silk orbweaver</name>
    <name type="synonym">Nephila clavipes</name>
    <dbReference type="NCBI Taxonomy" id="2585209"/>
    <lineage>
        <taxon>Eukaryota</taxon>
        <taxon>Metazoa</taxon>
        <taxon>Ecdysozoa</taxon>
        <taxon>Arthropoda</taxon>
        <taxon>Chelicerata</taxon>
        <taxon>Arachnida</taxon>
        <taxon>Araneae</taxon>
        <taxon>Araneomorphae</taxon>
        <taxon>Entelegynae</taxon>
        <taxon>Araneoidea</taxon>
        <taxon>Nephilidae</taxon>
        <taxon>Trichonephila</taxon>
    </lineage>
</organism>
<reference evidence="1" key="1">
    <citation type="submission" date="2020-08" db="EMBL/GenBank/DDBJ databases">
        <title>Multicomponent nature underlies the extraordinary mechanical properties of spider dragline silk.</title>
        <authorList>
            <person name="Kono N."/>
            <person name="Nakamura H."/>
            <person name="Mori M."/>
            <person name="Yoshida Y."/>
            <person name="Ohtoshi R."/>
            <person name="Malay A.D."/>
            <person name="Moran D.A.P."/>
            <person name="Tomita M."/>
            <person name="Numata K."/>
            <person name="Arakawa K."/>
        </authorList>
    </citation>
    <scope>NUCLEOTIDE SEQUENCE</scope>
</reference>
<accession>A0A8X6RED5</accession>